<feature type="transmembrane region" description="Helical" evidence="4">
    <location>
        <begin position="87"/>
        <end position="105"/>
    </location>
</feature>
<keyword evidence="4" id="KW-1133">Transmembrane helix</keyword>
<protein>
    <submittedName>
        <fullName evidence="6">WAP domain-containing protein</fullName>
    </submittedName>
</protein>
<accession>A0AAV4RWK2</accession>
<proteinExistence type="predicted"/>
<evidence type="ECO:0000256" key="4">
    <source>
        <dbReference type="SAM" id="Phobius"/>
    </source>
</evidence>
<evidence type="ECO:0000256" key="3">
    <source>
        <dbReference type="ARBA" id="ARBA00022729"/>
    </source>
</evidence>
<evidence type="ECO:0000256" key="1">
    <source>
        <dbReference type="ARBA" id="ARBA00002878"/>
    </source>
</evidence>
<dbReference type="GO" id="GO:0005576">
    <property type="term" value="C:extracellular region"/>
    <property type="evidence" value="ECO:0007669"/>
    <property type="project" value="InterPro"/>
</dbReference>
<dbReference type="InterPro" id="IPR036645">
    <property type="entry name" value="Elafin-like_sf"/>
</dbReference>
<comment type="caution">
    <text evidence="6">The sequence shown here is derived from an EMBL/GenBank/DDBJ whole genome shotgun (WGS) entry which is preliminary data.</text>
</comment>
<keyword evidence="3" id="KW-0732">Signal</keyword>
<evidence type="ECO:0000313" key="6">
    <source>
        <dbReference type="EMBL" id="GIY25291.1"/>
    </source>
</evidence>
<reference evidence="6 7" key="1">
    <citation type="submission" date="2021-06" db="EMBL/GenBank/DDBJ databases">
        <title>Caerostris darwini draft genome.</title>
        <authorList>
            <person name="Kono N."/>
            <person name="Arakawa K."/>
        </authorList>
    </citation>
    <scope>NUCLEOTIDE SEQUENCE [LARGE SCALE GENOMIC DNA]</scope>
</reference>
<evidence type="ECO:0000256" key="2">
    <source>
        <dbReference type="ARBA" id="ARBA00022656"/>
    </source>
</evidence>
<evidence type="ECO:0000259" key="5">
    <source>
        <dbReference type="PROSITE" id="PS51390"/>
    </source>
</evidence>
<gene>
    <name evidence="6" type="primary">AVEN_48233_1</name>
    <name evidence="6" type="ORF">CDAR_244011</name>
</gene>
<dbReference type="Gene3D" id="4.10.75.10">
    <property type="entry name" value="Elafin-like"/>
    <property type="match status" value="1"/>
</dbReference>
<feature type="transmembrane region" description="Helical" evidence="4">
    <location>
        <begin position="55"/>
        <end position="80"/>
    </location>
</feature>
<feature type="domain" description="WAP" evidence="5">
    <location>
        <begin position="99"/>
        <end position="146"/>
    </location>
</feature>
<dbReference type="SUPFAM" id="SSF57256">
    <property type="entry name" value="Elafin-like"/>
    <property type="match status" value="2"/>
</dbReference>
<dbReference type="Pfam" id="PF00095">
    <property type="entry name" value="WAP"/>
    <property type="match status" value="2"/>
</dbReference>
<dbReference type="Proteomes" id="UP001054837">
    <property type="component" value="Unassembled WGS sequence"/>
</dbReference>
<dbReference type="GO" id="GO:0030414">
    <property type="term" value="F:peptidase inhibitor activity"/>
    <property type="evidence" value="ECO:0007669"/>
    <property type="project" value="InterPro"/>
</dbReference>
<dbReference type="InterPro" id="IPR008197">
    <property type="entry name" value="WAP_dom"/>
</dbReference>
<name>A0AAV4RWK2_9ARAC</name>
<keyword evidence="7" id="KW-1185">Reference proteome</keyword>
<keyword evidence="4" id="KW-0812">Transmembrane</keyword>
<comment type="function">
    <text evidence="1">Has antibacterial activity.</text>
</comment>
<evidence type="ECO:0000313" key="7">
    <source>
        <dbReference type="Proteomes" id="UP001054837"/>
    </source>
</evidence>
<keyword evidence="4" id="KW-0472">Membrane</keyword>
<dbReference type="GO" id="GO:0090729">
    <property type="term" value="F:toxin activity"/>
    <property type="evidence" value="ECO:0007669"/>
    <property type="project" value="UniProtKB-KW"/>
</dbReference>
<dbReference type="EMBL" id="BPLQ01006784">
    <property type="protein sequence ID" value="GIY25291.1"/>
    <property type="molecule type" value="Genomic_DNA"/>
</dbReference>
<organism evidence="6 7">
    <name type="scientific">Caerostris darwini</name>
    <dbReference type="NCBI Taxonomy" id="1538125"/>
    <lineage>
        <taxon>Eukaryota</taxon>
        <taxon>Metazoa</taxon>
        <taxon>Ecdysozoa</taxon>
        <taxon>Arthropoda</taxon>
        <taxon>Chelicerata</taxon>
        <taxon>Arachnida</taxon>
        <taxon>Araneae</taxon>
        <taxon>Araneomorphae</taxon>
        <taxon>Entelegynae</taxon>
        <taxon>Araneoidea</taxon>
        <taxon>Araneidae</taxon>
        <taxon>Caerostris</taxon>
    </lineage>
</organism>
<dbReference type="AlphaFoldDB" id="A0AAV4RWK2"/>
<dbReference type="PROSITE" id="PS51390">
    <property type="entry name" value="WAP"/>
    <property type="match status" value="1"/>
</dbReference>
<sequence length="268" mass="30766">MFATALHNAIITILSVRQVRVCFKKQENDDTHKQKQFLYSVCYVPVFKAHAQLDIFTTAFIKVFCVFHFCCFDLILLATLRTSKMKLIIVLLLTVLALSAVQANFCPARSNIQCIRASNQCCSDSDCKDGKICCGENCGNACKSPPEEFRTKRKMKIVFLLTCLIVGVTTFEGRCDLESCEKSDESPFLWYQYQNTFCPARYSWDCPYFVNECCSDYDCDENQLCCEENCGNTCQFYSSYPTNGHRVEYYSYCRVDPRFIPPPHMPPP</sequence>
<keyword evidence="2" id="KW-0800">Toxin</keyword>